<dbReference type="GO" id="GO:0004632">
    <property type="term" value="F:phosphopantothenate--cysteine ligase activity"/>
    <property type="evidence" value="ECO:0007669"/>
    <property type="project" value="UniProtKB-EC"/>
</dbReference>
<feature type="domain" description="Flavoprotein" evidence="5">
    <location>
        <begin position="5"/>
        <end position="175"/>
    </location>
</feature>
<dbReference type="InterPro" id="IPR036551">
    <property type="entry name" value="Flavin_trans-like"/>
</dbReference>
<feature type="region of interest" description="Phosphopantothenate--cysteine ligase" evidence="3">
    <location>
        <begin position="188"/>
        <end position="398"/>
    </location>
</feature>
<comment type="similarity">
    <text evidence="3 4">In the N-terminal section; belongs to the HFCD (homo-oligomeric flavin containing Cys decarboxylase) superfamily.</text>
</comment>
<protein>
    <recommendedName>
        <fullName evidence="3">Coenzyme A biosynthesis bifunctional protein CoaBC</fullName>
    </recommendedName>
    <alternativeName>
        <fullName evidence="3">DNA/pantothenate metabolism flavoprotein</fullName>
    </alternativeName>
    <alternativeName>
        <fullName evidence="3">Phosphopantothenoylcysteine synthetase/decarboxylase</fullName>
        <shortName evidence="3">PPCS-PPCDC</shortName>
    </alternativeName>
    <domain>
        <recommendedName>
            <fullName evidence="3">Phosphopantothenoylcysteine decarboxylase</fullName>
            <shortName evidence="3">PPC decarboxylase</shortName>
            <shortName evidence="3">PPC-DC</shortName>
            <ecNumber evidence="3">4.1.1.36</ecNumber>
        </recommendedName>
        <alternativeName>
            <fullName evidence="3">CoaC</fullName>
        </alternativeName>
    </domain>
    <domain>
        <recommendedName>
            <fullName evidence="3">Phosphopantothenate--cysteine ligase</fullName>
            <ecNumber evidence="3">6.3.2.5</ecNumber>
        </recommendedName>
        <alternativeName>
            <fullName evidence="3">CoaB</fullName>
        </alternativeName>
        <alternativeName>
            <fullName evidence="3">Phosphopantothenoylcysteine synthetase</fullName>
            <shortName evidence="3">PPC synthetase</shortName>
            <shortName evidence="3">PPC-S</shortName>
        </alternativeName>
    </domain>
</protein>
<reference evidence="7 8" key="1">
    <citation type="submission" date="2022-01" db="EMBL/GenBank/DDBJ databases">
        <title>Flavihumibacter sp. nov., isolated from sediment of a river.</title>
        <authorList>
            <person name="Liu H."/>
        </authorList>
    </citation>
    <scope>NUCLEOTIDE SEQUENCE [LARGE SCALE GENOMIC DNA]</scope>
    <source>
        <strain evidence="7 8">RY-1</strain>
    </source>
</reference>
<keyword evidence="1 3" id="KW-0210">Decarboxylase</keyword>
<sequence length="398" mass="43152">MLQGKKILLGITGSIAAYKSISLVRLLIKQGATVKVVITPAARDFVPVLTLSTLSKQEVLSDLFDEATWANHVMLGRWADLFVIAPLSCNTLAKMAHGHCDNMLLATYLSATCPVWVAPAMDEDMWHHPSTKKNLDILTSFGNHVIPVRAGELASGLTGEGRMAEPEEILEMITHHFNTKQSLAGKKVLVTAGPTYEPIDPVRFIGNHSSGKMGVALANELAARGAQVELVAGPGVQDPANKGIQLHRVTTAQEMYTVCIEHYPAMDLAIMSAAVADYTPETVASEKIKKTDGGMELRLTKTKDILKELGLLKKQHQVLVGFALETNNEKANALQKLHSKNADLIVLNSLQDAGAGFGYDTNKITVFDKAGEEISYPVKSKSEVAADIVDLIQKKFYV</sequence>
<keyword evidence="3 4" id="KW-0288">FMN</keyword>
<dbReference type="EC" id="6.3.2.5" evidence="3"/>
<keyword evidence="3 4" id="KW-0285">Flavoprotein</keyword>
<evidence type="ECO:0000259" key="6">
    <source>
        <dbReference type="Pfam" id="PF04127"/>
    </source>
</evidence>
<dbReference type="Gene3D" id="3.40.50.1950">
    <property type="entry name" value="Flavin prenyltransferase-like"/>
    <property type="match status" value="1"/>
</dbReference>
<feature type="binding site" evidence="3">
    <location>
        <position position="277"/>
    </location>
    <ligand>
        <name>CTP</name>
        <dbReference type="ChEBI" id="CHEBI:37563"/>
    </ligand>
</feature>
<feature type="binding site" evidence="3">
    <location>
        <position position="336"/>
    </location>
    <ligand>
        <name>CTP</name>
        <dbReference type="ChEBI" id="CHEBI:37563"/>
    </ligand>
</feature>
<keyword evidence="3" id="KW-0511">Multifunctional enzyme</keyword>
<comment type="cofactor">
    <cofactor evidence="3">
        <name>Mg(2+)</name>
        <dbReference type="ChEBI" id="CHEBI:18420"/>
    </cofactor>
</comment>
<feature type="binding site" evidence="3">
    <location>
        <position position="322"/>
    </location>
    <ligand>
        <name>CTP</name>
        <dbReference type="ChEBI" id="CHEBI:37563"/>
    </ligand>
</feature>
<dbReference type="InterPro" id="IPR035929">
    <property type="entry name" value="CoaB-like_sf"/>
</dbReference>
<keyword evidence="3" id="KW-0479">Metal-binding</keyword>
<comment type="pathway">
    <text evidence="3 4">Cofactor biosynthesis; coenzyme A biosynthesis; CoA from (R)-pantothenate: step 2/5.</text>
</comment>
<comment type="function">
    <text evidence="4">Catalyzes two steps in the biosynthesis of coenzyme A. In the first step cysteine is conjugated to 4'-phosphopantothenate to form 4-phosphopantothenoylcysteine, in the latter compound is decarboxylated to form 4'-phosphopantotheine.</text>
</comment>
<gene>
    <name evidence="3 7" type="primary">coaBC</name>
    <name evidence="7" type="ORF">L0U88_05200</name>
</gene>
<evidence type="ECO:0000256" key="2">
    <source>
        <dbReference type="ARBA" id="ARBA00023239"/>
    </source>
</evidence>
<comment type="pathway">
    <text evidence="3 4">Cofactor biosynthesis; coenzyme A biosynthesis; CoA from (R)-pantothenate: step 3/5.</text>
</comment>
<accession>A0ABS9BE78</accession>
<keyword evidence="2 3" id="KW-0456">Lyase</keyword>
<evidence type="ECO:0000256" key="4">
    <source>
        <dbReference type="RuleBase" id="RU364078"/>
    </source>
</evidence>
<comment type="similarity">
    <text evidence="3 4">In the C-terminal section; belongs to the PPC synthetase family.</text>
</comment>
<feature type="binding site" evidence="3">
    <location>
        <position position="287"/>
    </location>
    <ligand>
        <name>CTP</name>
        <dbReference type="ChEBI" id="CHEBI:37563"/>
    </ligand>
</feature>
<dbReference type="PANTHER" id="PTHR14359:SF6">
    <property type="entry name" value="PHOSPHOPANTOTHENOYLCYSTEINE DECARBOXYLASE"/>
    <property type="match status" value="1"/>
</dbReference>
<dbReference type="PANTHER" id="PTHR14359">
    <property type="entry name" value="HOMO-OLIGOMERIC FLAVIN CONTAINING CYS DECARBOXYLASE FAMILY"/>
    <property type="match status" value="1"/>
</dbReference>
<keyword evidence="8" id="KW-1185">Reference proteome</keyword>
<organism evidence="7 8">
    <name type="scientific">Flavihumibacter fluminis</name>
    <dbReference type="NCBI Taxonomy" id="2909236"/>
    <lineage>
        <taxon>Bacteria</taxon>
        <taxon>Pseudomonadati</taxon>
        <taxon>Bacteroidota</taxon>
        <taxon>Chitinophagia</taxon>
        <taxon>Chitinophagales</taxon>
        <taxon>Chitinophagaceae</taxon>
        <taxon>Flavihumibacter</taxon>
    </lineage>
</organism>
<dbReference type="EC" id="4.1.1.36" evidence="3"/>
<dbReference type="Gene3D" id="3.40.50.10300">
    <property type="entry name" value="CoaB-like"/>
    <property type="match status" value="1"/>
</dbReference>
<dbReference type="Proteomes" id="UP001200145">
    <property type="component" value="Unassembled WGS sequence"/>
</dbReference>
<comment type="caution">
    <text evidence="3">Lacks conserved residue(s) required for the propagation of feature annotation.</text>
</comment>
<feature type="domain" description="DNA/pantothenate metabolism flavoprotein C-terminal" evidence="6">
    <location>
        <begin position="183"/>
        <end position="394"/>
    </location>
</feature>
<evidence type="ECO:0000256" key="1">
    <source>
        <dbReference type="ARBA" id="ARBA00022793"/>
    </source>
</evidence>
<comment type="caution">
    <text evidence="7">The sequence shown here is derived from an EMBL/GenBank/DDBJ whole genome shotgun (WGS) entry which is preliminary data.</text>
</comment>
<comment type="cofactor">
    <cofactor evidence="3">
        <name>FMN</name>
        <dbReference type="ChEBI" id="CHEBI:58210"/>
    </cofactor>
    <text evidence="3">Binds 1 FMN per subunit.</text>
</comment>
<keyword evidence="3" id="KW-0460">Magnesium</keyword>
<keyword evidence="3 4" id="KW-0436">Ligase</keyword>
<evidence type="ECO:0000313" key="7">
    <source>
        <dbReference type="EMBL" id="MCF1714028.1"/>
    </source>
</evidence>
<dbReference type="EMBL" id="JAKEVY010000001">
    <property type="protein sequence ID" value="MCF1714028.1"/>
    <property type="molecule type" value="Genomic_DNA"/>
</dbReference>
<dbReference type="Pfam" id="PF04127">
    <property type="entry name" value="DFP"/>
    <property type="match status" value="1"/>
</dbReference>
<evidence type="ECO:0000313" key="8">
    <source>
        <dbReference type="Proteomes" id="UP001200145"/>
    </source>
</evidence>
<comment type="catalytic activity">
    <reaction evidence="3 4">
        <text>N-[(R)-4-phosphopantothenoyl]-L-cysteine + H(+) = (R)-4'-phosphopantetheine + CO2</text>
        <dbReference type="Rhea" id="RHEA:16793"/>
        <dbReference type="ChEBI" id="CHEBI:15378"/>
        <dbReference type="ChEBI" id="CHEBI:16526"/>
        <dbReference type="ChEBI" id="CHEBI:59458"/>
        <dbReference type="ChEBI" id="CHEBI:61723"/>
        <dbReference type="EC" id="4.1.1.36"/>
    </reaction>
</comment>
<dbReference type="HAMAP" id="MF_02225">
    <property type="entry name" value="CoaBC"/>
    <property type="match status" value="1"/>
</dbReference>
<dbReference type="RefSeq" id="WP_234864555.1">
    <property type="nucleotide sequence ID" value="NZ_JAKEVY010000001.1"/>
</dbReference>
<name>A0ABS9BE78_9BACT</name>
<dbReference type="NCBIfam" id="TIGR00521">
    <property type="entry name" value="coaBC_dfp"/>
    <property type="match status" value="1"/>
</dbReference>
<dbReference type="GO" id="GO:0004633">
    <property type="term" value="F:phosphopantothenoylcysteine decarboxylase activity"/>
    <property type="evidence" value="ECO:0007669"/>
    <property type="project" value="UniProtKB-EC"/>
</dbReference>
<dbReference type="SUPFAM" id="SSF102645">
    <property type="entry name" value="CoaB-like"/>
    <property type="match status" value="1"/>
</dbReference>
<evidence type="ECO:0000259" key="5">
    <source>
        <dbReference type="Pfam" id="PF02441"/>
    </source>
</evidence>
<comment type="function">
    <text evidence="3">Catalyzes two sequential steps in the biosynthesis of coenzyme A. In the first step cysteine is conjugated to 4'-phosphopantothenate to form 4-phosphopantothenoylcysteine. In the second step the latter compound is decarboxylated to form 4'-phosphopantotheine.</text>
</comment>
<proteinExistence type="inferred from homology"/>
<feature type="region of interest" description="Phosphopantothenoylcysteine decarboxylase" evidence="3">
    <location>
        <begin position="1"/>
        <end position="187"/>
    </location>
</feature>
<dbReference type="Pfam" id="PF02441">
    <property type="entry name" value="Flavoprotein"/>
    <property type="match status" value="1"/>
</dbReference>
<dbReference type="InterPro" id="IPR003382">
    <property type="entry name" value="Flavoprotein"/>
</dbReference>
<comment type="catalytic activity">
    <reaction evidence="3 4">
        <text>(R)-4'-phosphopantothenate + L-cysteine + CTP = N-[(R)-4-phosphopantothenoyl]-L-cysteine + CMP + diphosphate + H(+)</text>
        <dbReference type="Rhea" id="RHEA:19397"/>
        <dbReference type="ChEBI" id="CHEBI:10986"/>
        <dbReference type="ChEBI" id="CHEBI:15378"/>
        <dbReference type="ChEBI" id="CHEBI:33019"/>
        <dbReference type="ChEBI" id="CHEBI:35235"/>
        <dbReference type="ChEBI" id="CHEBI:37563"/>
        <dbReference type="ChEBI" id="CHEBI:59458"/>
        <dbReference type="ChEBI" id="CHEBI:60377"/>
        <dbReference type="EC" id="6.3.2.5"/>
    </reaction>
</comment>
<dbReference type="SUPFAM" id="SSF52507">
    <property type="entry name" value="Homo-oligomeric flavin-containing Cys decarboxylases, HFCD"/>
    <property type="match status" value="1"/>
</dbReference>
<dbReference type="InterPro" id="IPR005252">
    <property type="entry name" value="CoaBC"/>
</dbReference>
<feature type="binding site" evidence="3">
    <location>
        <position position="340"/>
    </location>
    <ligand>
        <name>CTP</name>
        <dbReference type="ChEBI" id="CHEBI:37563"/>
    </ligand>
</feature>
<evidence type="ECO:0000256" key="3">
    <source>
        <dbReference type="HAMAP-Rule" id="MF_02225"/>
    </source>
</evidence>
<dbReference type="InterPro" id="IPR007085">
    <property type="entry name" value="DNA/pantothenate-metab_flavo_C"/>
</dbReference>